<evidence type="ECO:0000256" key="1">
    <source>
        <dbReference type="SAM" id="MobiDB-lite"/>
    </source>
</evidence>
<gene>
    <name evidence="2" type="ORF">ACIPEN_05545</name>
</gene>
<feature type="compositionally biased region" description="Polar residues" evidence="1">
    <location>
        <begin position="46"/>
        <end position="57"/>
    </location>
</feature>
<evidence type="ECO:0000313" key="2">
    <source>
        <dbReference type="EMBL" id="MFJ3045275.1"/>
    </source>
</evidence>
<dbReference type="Proteomes" id="UP001617427">
    <property type="component" value="Unassembled WGS sequence"/>
</dbReference>
<accession>A0ABW8EV42</accession>
<organism evidence="2 3">
    <name type="scientific">Herbaspirillum chlorophenolicum</name>
    <dbReference type="NCBI Taxonomy" id="211589"/>
    <lineage>
        <taxon>Bacteria</taxon>
        <taxon>Pseudomonadati</taxon>
        <taxon>Pseudomonadota</taxon>
        <taxon>Betaproteobacteria</taxon>
        <taxon>Burkholderiales</taxon>
        <taxon>Oxalobacteraceae</taxon>
        <taxon>Herbaspirillum</taxon>
    </lineage>
</organism>
<proteinExistence type="predicted"/>
<dbReference type="InterPro" id="IPR025157">
    <property type="entry name" value="Hemagglutinin_rpt"/>
</dbReference>
<comment type="caution">
    <text evidence="2">The sequence shown here is derived from an EMBL/GenBank/DDBJ whole genome shotgun (WGS) entry which is preliminary data.</text>
</comment>
<dbReference type="Pfam" id="PF13332">
    <property type="entry name" value="Fil_haemagg_2"/>
    <property type="match status" value="2"/>
</dbReference>
<protein>
    <submittedName>
        <fullName evidence="2">Hemagglutinin repeat-containing protein</fullName>
    </submittedName>
</protein>
<feature type="region of interest" description="Disordered" evidence="1">
    <location>
        <begin position="35"/>
        <end position="57"/>
    </location>
</feature>
<feature type="region of interest" description="Disordered" evidence="1">
    <location>
        <begin position="539"/>
        <end position="558"/>
    </location>
</feature>
<evidence type="ECO:0000313" key="3">
    <source>
        <dbReference type="Proteomes" id="UP001617427"/>
    </source>
</evidence>
<sequence>MNRATLTASQDVVTQIRGNNVSINAGRNLNISTANESASARDQHQHSSSGILSGSTIQTDDASSYSRQIGSTFSGNTTVLSTGRDANIIGSDVVSTQGTQVTAGNDINIIAATDTSSESHYRKETTSGIFSGGGLGVTVGSKMQSTDFTRNSTTASASTVGATNGNVLLAAGNHYTQVASNVISPQGDLSIIAKQIDILAGINTEQNTQETQFKQQGVTLQITNPVISAIQSAMSLQESKGKTKNGRAKMLADAATALTLGNAAAQVAGSAAPAGGIDLAISIGSSSNESKTVQSSTTTAASTVASGGTTTIAATGAGKDSNLTITGSEVTGKNINLIADNQINLLAQRNTNEEHSTNKGSSASVGISIGTSGLMLNASASGSRGKGDGNDSDYSNTHVTAGNQLSMSSGGDMTLKGAVAAGQQVIASVGGNLNIESLQDASYYKSQQQSLGGSVSVGLGKGFSGSISASQSKVDGNYQSVIEQSAISAGDGGFQINVGGNTDLKGAKIASTDKAVEEGKNQFQTASLTMSDIQNKSEYKAESQSVSAGGGYGGVIPR</sequence>
<dbReference type="RefSeq" id="WP_402698750.1">
    <property type="nucleotide sequence ID" value="NZ_JBIUZV010000002.1"/>
</dbReference>
<feature type="compositionally biased region" description="Gly residues" evidence="1">
    <location>
        <begin position="548"/>
        <end position="558"/>
    </location>
</feature>
<name>A0ABW8EV42_9BURK</name>
<feature type="compositionally biased region" description="Polar residues" evidence="1">
    <location>
        <begin position="392"/>
        <end position="405"/>
    </location>
</feature>
<feature type="region of interest" description="Disordered" evidence="1">
    <location>
        <begin position="378"/>
        <end position="405"/>
    </location>
</feature>
<reference evidence="2 3" key="1">
    <citation type="submission" date="2024-10" db="EMBL/GenBank/DDBJ databases">
        <title>The Natural Products Discovery Center: Release of the First 8490 Sequenced Strains for Exploring Actinobacteria Biosynthetic Diversity.</title>
        <authorList>
            <person name="Kalkreuter E."/>
            <person name="Kautsar S.A."/>
            <person name="Yang D."/>
            <person name="Bader C.D."/>
            <person name="Teijaro C.N."/>
            <person name="Fluegel L."/>
            <person name="Davis C.M."/>
            <person name="Simpson J.R."/>
            <person name="Lauterbach L."/>
            <person name="Steele A.D."/>
            <person name="Gui C."/>
            <person name="Meng S."/>
            <person name="Li G."/>
            <person name="Viehrig K."/>
            <person name="Ye F."/>
            <person name="Su P."/>
            <person name="Kiefer A.F."/>
            <person name="Nichols A."/>
            <person name="Cepeda A.J."/>
            <person name="Yan W."/>
            <person name="Fan B."/>
            <person name="Jiang Y."/>
            <person name="Adhikari A."/>
            <person name="Zheng C.-J."/>
            <person name="Schuster L."/>
            <person name="Cowan T.M."/>
            <person name="Smanski M.J."/>
            <person name="Chevrette M.G."/>
            <person name="De Carvalho L.P.S."/>
            <person name="Shen B."/>
        </authorList>
    </citation>
    <scope>NUCLEOTIDE SEQUENCE [LARGE SCALE GENOMIC DNA]</scope>
    <source>
        <strain evidence="2 3">NPDC087045</strain>
    </source>
</reference>
<dbReference type="EMBL" id="JBIUZV010000002">
    <property type="protein sequence ID" value="MFJ3045275.1"/>
    <property type="molecule type" value="Genomic_DNA"/>
</dbReference>
<keyword evidence="3" id="KW-1185">Reference proteome</keyword>